<dbReference type="InterPro" id="IPR023465">
    <property type="entry name" value="Riboflavin_kinase_dom_sf"/>
</dbReference>
<keyword evidence="10" id="KW-0479">Metal-binding</keyword>
<dbReference type="SUPFAM" id="SSF82114">
    <property type="entry name" value="Riboflavin kinase-like"/>
    <property type="match status" value="1"/>
</dbReference>
<keyword evidence="8" id="KW-0288">FMN</keyword>
<evidence type="ECO:0000256" key="13">
    <source>
        <dbReference type="ARBA" id="ARBA00022842"/>
    </source>
</evidence>
<keyword evidence="12" id="KW-0418">Kinase</keyword>
<evidence type="ECO:0000313" key="20">
    <source>
        <dbReference type="Proteomes" id="UP000058925"/>
    </source>
</evidence>
<evidence type="ECO:0000256" key="11">
    <source>
        <dbReference type="ARBA" id="ARBA00022741"/>
    </source>
</evidence>
<evidence type="ECO:0000256" key="8">
    <source>
        <dbReference type="ARBA" id="ARBA00022643"/>
    </source>
</evidence>
<evidence type="ECO:0000256" key="4">
    <source>
        <dbReference type="ARBA" id="ARBA00006428"/>
    </source>
</evidence>
<evidence type="ECO:0000256" key="12">
    <source>
        <dbReference type="ARBA" id="ARBA00022777"/>
    </source>
</evidence>
<dbReference type="GO" id="GO:0009398">
    <property type="term" value="P:FMN biosynthetic process"/>
    <property type="evidence" value="ECO:0007669"/>
    <property type="project" value="UniProtKB-UniPathway"/>
</dbReference>
<evidence type="ECO:0000256" key="16">
    <source>
        <dbReference type="ARBA" id="ARBA00033116"/>
    </source>
</evidence>
<dbReference type="InterPro" id="IPR039063">
    <property type="entry name" value="RibK_CTP-dep"/>
</dbReference>
<dbReference type="GO" id="GO:0046872">
    <property type="term" value="F:metal ion binding"/>
    <property type="evidence" value="ECO:0007669"/>
    <property type="project" value="UniProtKB-KW"/>
</dbReference>
<dbReference type="Pfam" id="PF01982">
    <property type="entry name" value="CTP-dep_RFKase"/>
    <property type="match status" value="1"/>
</dbReference>
<keyword evidence="7" id="KW-0285">Flavoprotein</keyword>
<dbReference type="GO" id="GO:0008531">
    <property type="term" value="F:riboflavin kinase activity"/>
    <property type="evidence" value="ECO:0007669"/>
    <property type="project" value="InterPro"/>
</dbReference>
<comment type="function">
    <text evidence="2">Catalyzes the CTP-dependent phosphorylation of riboflavin (vitamin B2) to form flavin mononucleotide (FMN).</text>
</comment>
<dbReference type="SUPFAM" id="SSF46785">
    <property type="entry name" value="Winged helix' DNA-binding domain"/>
    <property type="match status" value="1"/>
</dbReference>
<comment type="cofactor">
    <cofactor evidence="1">
        <name>Mg(2+)</name>
        <dbReference type="ChEBI" id="CHEBI:18420"/>
    </cofactor>
</comment>
<feature type="domain" description="Riboflavin kinase" evidence="18">
    <location>
        <begin position="107"/>
        <end position="245"/>
    </location>
</feature>
<dbReference type="KEGG" id="taa:NMY3_02209"/>
<evidence type="ECO:0000259" key="18">
    <source>
        <dbReference type="Pfam" id="PF01982"/>
    </source>
</evidence>
<dbReference type="AlphaFoldDB" id="A0A654M1N5"/>
<organism evidence="19 20">
    <name type="scientific">Candidatus Nitrosocosmicus oleophilus</name>
    <dbReference type="NCBI Taxonomy" id="1353260"/>
    <lineage>
        <taxon>Archaea</taxon>
        <taxon>Nitrososphaerota</taxon>
        <taxon>Nitrososphaeria</taxon>
        <taxon>Nitrososphaerales</taxon>
        <taxon>Nitrososphaeraceae</taxon>
        <taxon>Candidatus Nitrosocosmicus</taxon>
    </lineage>
</organism>
<dbReference type="InterPro" id="IPR036388">
    <property type="entry name" value="WH-like_DNA-bd_sf"/>
</dbReference>
<keyword evidence="9" id="KW-0808">Transferase</keyword>
<evidence type="ECO:0000256" key="3">
    <source>
        <dbReference type="ARBA" id="ARBA00005219"/>
    </source>
</evidence>
<dbReference type="PANTHER" id="PTHR40706">
    <property type="entry name" value="RIBOFLAVIN KINASE"/>
    <property type="match status" value="1"/>
</dbReference>
<dbReference type="Proteomes" id="UP000058925">
    <property type="component" value="Chromosome"/>
</dbReference>
<dbReference type="EC" id="2.7.1.161" evidence="5"/>
<name>A0A654M1N5_9ARCH</name>
<evidence type="ECO:0000313" key="19">
    <source>
        <dbReference type="EMBL" id="ALI36409.1"/>
    </source>
</evidence>
<dbReference type="Gene3D" id="2.40.30.30">
    <property type="entry name" value="Riboflavin kinase-like"/>
    <property type="match status" value="1"/>
</dbReference>
<sequence>MMVRDHSHFNYYHFLVMIHLLSNGGKDSYLEITSTQISSLINRSQQTASKILIDLEKEDLIERVKNKKKFGMKLTESGFEILQNIYDLLKISMEESRIKPVLFKGKIVTGMGEGAYYMSLEGYKKQFQNKLGYEPFPGTLNVKIEDKNYMNSRKDLINYPSIYIDGFKNSDRTFGWVRCYPATITQEPKLPREMIESQQPDILNDVHVLLLERTHHNNNLIEVIGPLNLKESSNLKNGDSVVIRIKESVRNTQRS</sequence>
<dbReference type="InterPro" id="IPR023602">
    <property type="entry name" value="Riboflavin_kinase_CTP-dep"/>
</dbReference>
<dbReference type="EMBL" id="CP012850">
    <property type="protein sequence ID" value="ALI36409.1"/>
    <property type="molecule type" value="Genomic_DNA"/>
</dbReference>
<dbReference type="GO" id="GO:0009231">
    <property type="term" value="P:riboflavin biosynthetic process"/>
    <property type="evidence" value="ECO:0007669"/>
    <property type="project" value="InterPro"/>
</dbReference>
<evidence type="ECO:0000256" key="9">
    <source>
        <dbReference type="ARBA" id="ARBA00022679"/>
    </source>
</evidence>
<keyword evidence="13" id="KW-0460">Magnesium</keyword>
<dbReference type="Gene3D" id="1.10.10.10">
    <property type="entry name" value="Winged helix-like DNA-binding domain superfamily/Winged helix DNA-binding domain"/>
    <property type="match status" value="1"/>
</dbReference>
<evidence type="ECO:0000256" key="15">
    <source>
        <dbReference type="ARBA" id="ARBA00030544"/>
    </source>
</evidence>
<keyword evidence="20" id="KW-1185">Reference proteome</keyword>
<evidence type="ECO:0000256" key="14">
    <source>
        <dbReference type="ARBA" id="ARBA00029789"/>
    </source>
</evidence>
<evidence type="ECO:0000256" key="17">
    <source>
        <dbReference type="ARBA" id="ARBA00047857"/>
    </source>
</evidence>
<evidence type="ECO:0000256" key="6">
    <source>
        <dbReference type="ARBA" id="ARBA00017394"/>
    </source>
</evidence>
<dbReference type="InterPro" id="IPR036390">
    <property type="entry name" value="WH_DNA-bd_sf"/>
</dbReference>
<comment type="catalytic activity">
    <reaction evidence="17">
        <text>riboflavin + CTP = CDP + FMN + H(+)</text>
        <dbReference type="Rhea" id="RHEA:25021"/>
        <dbReference type="ChEBI" id="CHEBI:15378"/>
        <dbReference type="ChEBI" id="CHEBI:37563"/>
        <dbReference type="ChEBI" id="CHEBI:57986"/>
        <dbReference type="ChEBI" id="CHEBI:58069"/>
        <dbReference type="ChEBI" id="CHEBI:58210"/>
        <dbReference type="EC" id="2.7.1.161"/>
    </reaction>
</comment>
<protein>
    <recommendedName>
        <fullName evidence="6">Riboflavin kinase</fullName>
        <ecNumber evidence="5">2.7.1.161</ecNumber>
    </recommendedName>
    <alternativeName>
        <fullName evidence="15">CTP-dependent riboflavin kinase</fullName>
    </alternativeName>
    <alternativeName>
        <fullName evidence="16">CTP:riboflavin 5'-phosphotransferase</fullName>
    </alternativeName>
    <alternativeName>
        <fullName evidence="14">Flavokinase</fullName>
    </alternativeName>
</protein>
<proteinExistence type="inferred from homology"/>
<comment type="similarity">
    <text evidence="4">Belongs to the archaeal riboflavin kinase family.</text>
</comment>
<evidence type="ECO:0000256" key="2">
    <source>
        <dbReference type="ARBA" id="ARBA00003072"/>
    </source>
</evidence>
<evidence type="ECO:0000256" key="1">
    <source>
        <dbReference type="ARBA" id="ARBA00001946"/>
    </source>
</evidence>
<accession>A0A654M1N5</accession>
<dbReference type="GO" id="GO:0000166">
    <property type="term" value="F:nucleotide binding"/>
    <property type="evidence" value="ECO:0007669"/>
    <property type="project" value="UniProtKB-KW"/>
</dbReference>
<dbReference type="UniPathway" id="UPA00276">
    <property type="reaction ID" value="UER00929"/>
</dbReference>
<dbReference type="PANTHER" id="PTHR40706:SF1">
    <property type="entry name" value="RIBOFLAVIN KINASE"/>
    <property type="match status" value="1"/>
</dbReference>
<evidence type="ECO:0000256" key="10">
    <source>
        <dbReference type="ARBA" id="ARBA00022723"/>
    </source>
</evidence>
<comment type="pathway">
    <text evidence="3">Cofactor biosynthesis; FMN biosynthesis; FMN from riboflavin (CTP route): step 1/1.</text>
</comment>
<gene>
    <name evidence="19" type="ORF">NMY3_02209</name>
</gene>
<keyword evidence="11" id="KW-0547">Nucleotide-binding</keyword>
<evidence type="ECO:0000256" key="5">
    <source>
        <dbReference type="ARBA" id="ARBA00011987"/>
    </source>
</evidence>
<reference evidence="20" key="1">
    <citation type="submission" date="2015-10" db="EMBL/GenBank/DDBJ databases">
        <title>Niche specialization of a soil ammonia-oxidizing archaeon, Candidatus Nitrosocosmicus oleophilus.</title>
        <authorList>
            <person name="Jung M.-Y."/>
            <person name="Rhee S.-K."/>
        </authorList>
    </citation>
    <scope>NUCLEOTIDE SEQUENCE [LARGE SCALE GENOMIC DNA]</scope>
    <source>
        <strain evidence="20">MY3</strain>
    </source>
</reference>
<evidence type="ECO:0000256" key="7">
    <source>
        <dbReference type="ARBA" id="ARBA00022630"/>
    </source>
</evidence>